<dbReference type="InterPro" id="IPR002327">
    <property type="entry name" value="Cyt_c_1A/1B"/>
</dbReference>
<dbReference type="Proteomes" id="UP000565723">
    <property type="component" value="Unassembled WGS sequence"/>
</dbReference>
<evidence type="ECO:0000259" key="8">
    <source>
        <dbReference type="PROSITE" id="PS51007"/>
    </source>
</evidence>
<feature type="chain" id="PRO_5032729066" evidence="7">
    <location>
        <begin position="21"/>
        <end position="121"/>
    </location>
</feature>
<dbReference type="PANTHER" id="PTHR11961">
    <property type="entry name" value="CYTOCHROME C"/>
    <property type="match status" value="1"/>
</dbReference>
<evidence type="ECO:0000256" key="6">
    <source>
        <dbReference type="PROSITE-ProRule" id="PRU00433"/>
    </source>
</evidence>
<keyword evidence="1" id="KW-0813">Transport</keyword>
<evidence type="ECO:0000313" key="9">
    <source>
        <dbReference type="EMBL" id="NVK96786.1"/>
    </source>
</evidence>
<accession>A0A850LFH4</accession>
<dbReference type="RefSeq" id="WP_011241959.1">
    <property type="nucleotide sequence ID" value="NZ_JABXIY010000020.1"/>
</dbReference>
<dbReference type="Gene3D" id="1.10.760.10">
    <property type="entry name" value="Cytochrome c-like domain"/>
    <property type="match status" value="1"/>
</dbReference>
<evidence type="ECO:0000256" key="2">
    <source>
        <dbReference type="ARBA" id="ARBA00022617"/>
    </source>
</evidence>
<feature type="signal peptide" evidence="7">
    <location>
        <begin position="1"/>
        <end position="20"/>
    </location>
</feature>
<evidence type="ECO:0000256" key="3">
    <source>
        <dbReference type="ARBA" id="ARBA00022723"/>
    </source>
</evidence>
<dbReference type="OMA" id="KARCAQC"/>
<comment type="caution">
    <text evidence="9">The sequence shown here is derived from an EMBL/GenBank/DDBJ whole genome shotgun (WGS) entry which is preliminary data.</text>
</comment>
<dbReference type="PROSITE" id="PS51007">
    <property type="entry name" value="CYTC"/>
    <property type="match status" value="1"/>
</dbReference>
<feature type="domain" description="Cytochrome c" evidence="8">
    <location>
        <begin position="22"/>
        <end position="121"/>
    </location>
</feature>
<evidence type="ECO:0000256" key="4">
    <source>
        <dbReference type="ARBA" id="ARBA00022982"/>
    </source>
</evidence>
<organism evidence="9 10">
    <name type="scientific">Ruegeria pomeroyi</name>
    <dbReference type="NCBI Taxonomy" id="89184"/>
    <lineage>
        <taxon>Bacteria</taxon>
        <taxon>Pseudomonadati</taxon>
        <taxon>Pseudomonadota</taxon>
        <taxon>Alphaproteobacteria</taxon>
        <taxon>Rhodobacterales</taxon>
        <taxon>Roseobacteraceae</taxon>
        <taxon>Ruegeria</taxon>
    </lineage>
</organism>
<keyword evidence="7" id="KW-0732">Signal</keyword>
<sequence length="121" mass="13102">MKTFMLSGLVIAGLACSAQADGDPEEGKKVFKKCAACHAIEEGKNKVGPSMFGVWERPAGAVEGFKYSQPMAEAGYTWDEEHLAGFLAAPKKYLPGTKMTFPGVKKEEQLADLLAYLKTLQ</sequence>
<keyword evidence="4" id="KW-0249">Electron transport</keyword>
<dbReference type="SUPFAM" id="SSF46626">
    <property type="entry name" value="Cytochrome c"/>
    <property type="match status" value="1"/>
</dbReference>
<name>A0A850LFH4_9RHOB</name>
<dbReference type="InterPro" id="IPR009056">
    <property type="entry name" value="Cyt_c-like_dom"/>
</dbReference>
<evidence type="ECO:0000256" key="1">
    <source>
        <dbReference type="ARBA" id="ARBA00022448"/>
    </source>
</evidence>
<protein>
    <submittedName>
        <fullName evidence="9">Cytochrome c family protein</fullName>
    </submittedName>
</protein>
<dbReference type="EMBL" id="JABXIY010000020">
    <property type="protein sequence ID" value="NVK96786.1"/>
    <property type="molecule type" value="Genomic_DNA"/>
</dbReference>
<dbReference type="GO" id="GO:0020037">
    <property type="term" value="F:heme binding"/>
    <property type="evidence" value="ECO:0007669"/>
    <property type="project" value="InterPro"/>
</dbReference>
<reference evidence="9 10" key="1">
    <citation type="journal article" date="2020" name="Proc. Natl. Acad. Sci. U.S.A.">
        <title>Ecological drivers of bacterial community assembly in synthetic phycospheres.</title>
        <authorList>
            <person name="Fu H."/>
            <person name="Uchimiya M."/>
            <person name="Gore J."/>
            <person name="Moran M.A."/>
        </authorList>
    </citation>
    <scope>NUCLEOTIDE SEQUENCE [LARGE SCALE GENOMIC DNA]</scope>
    <source>
        <strain evidence="9">HF-Din03</strain>
    </source>
</reference>
<dbReference type="PROSITE" id="PS51257">
    <property type="entry name" value="PROKAR_LIPOPROTEIN"/>
    <property type="match status" value="1"/>
</dbReference>
<gene>
    <name evidence="9" type="ORF">HW564_07645</name>
</gene>
<dbReference type="InterPro" id="IPR036909">
    <property type="entry name" value="Cyt_c-like_dom_sf"/>
</dbReference>
<evidence type="ECO:0000256" key="5">
    <source>
        <dbReference type="ARBA" id="ARBA00023004"/>
    </source>
</evidence>
<proteinExistence type="predicted"/>
<evidence type="ECO:0000256" key="7">
    <source>
        <dbReference type="SAM" id="SignalP"/>
    </source>
</evidence>
<dbReference type="PRINTS" id="PR00604">
    <property type="entry name" value="CYTCHRMECIAB"/>
</dbReference>
<evidence type="ECO:0000313" key="10">
    <source>
        <dbReference type="Proteomes" id="UP000565723"/>
    </source>
</evidence>
<keyword evidence="2 6" id="KW-0349">Heme</keyword>
<dbReference type="AlphaFoldDB" id="A0A850LFH4"/>
<keyword evidence="3 6" id="KW-0479">Metal-binding</keyword>
<dbReference type="GO" id="GO:0009055">
    <property type="term" value="F:electron transfer activity"/>
    <property type="evidence" value="ECO:0007669"/>
    <property type="project" value="InterPro"/>
</dbReference>
<keyword evidence="5 6" id="KW-0408">Iron</keyword>
<dbReference type="GO" id="GO:0046872">
    <property type="term" value="F:metal ion binding"/>
    <property type="evidence" value="ECO:0007669"/>
    <property type="project" value="UniProtKB-KW"/>
</dbReference>
<dbReference type="Pfam" id="PF00034">
    <property type="entry name" value="Cytochrom_C"/>
    <property type="match status" value="1"/>
</dbReference>